<keyword evidence="2" id="KW-1185">Reference proteome</keyword>
<comment type="caution">
    <text evidence="1">The sequence shown here is derived from an EMBL/GenBank/DDBJ whole genome shotgun (WGS) entry which is preliminary data.</text>
</comment>
<evidence type="ECO:0000313" key="2">
    <source>
        <dbReference type="Proteomes" id="UP000662088"/>
    </source>
</evidence>
<name>A0A8I0ABL1_9CLOT</name>
<dbReference type="AlphaFoldDB" id="A0A8I0ABL1"/>
<sequence length="34" mass="4096">MVAMEVITLVERMIKLYKIIYKEVDEENNKLHTT</sequence>
<dbReference type="EMBL" id="JACOOQ010000001">
    <property type="protein sequence ID" value="MBC5639048.1"/>
    <property type="molecule type" value="Genomic_DNA"/>
</dbReference>
<dbReference type="Proteomes" id="UP000662088">
    <property type="component" value="Unassembled WGS sequence"/>
</dbReference>
<reference evidence="1" key="1">
    <citation type="submission" date="2020-08" db="EMBL/GenBank/DDBJ databases">
        <title>Genome public.</title>
        <authorList>
            <person name="Liu C."/>
            <person name="Sun Q."/>
        </authorList>
    </citation>
    <scope>NUCLEOTIDE SEQUENCE</scope>
    <source>
        <strain evidence="1">NSJ-42</strain>
    </source>
</reference>
<evidence type="ECO:0000313" key="1">
    <source>
        <dbReference type="EMBL" id="MBC5639048.1"/>
    </source>
</evidence>
<proteinExistence type="predicted"/>
<organism evidence="1 2">
    <name type="scientific">Clostridium lentum</name>
    <dbReference type="NCBI Taxonomy" id="2763037"/>
    <lineage>
        <taxon>Bacteria</taxon>
        <taxon>Bacillati</taxon>
        <taxon>Bacillota</taxon>
        <taxon>Clostridia</taxon>
        <taxon>Eubacteriales</taxon>
        <taxon>Clostridiaceae</taxon>
        <taxon>Clostridium</taxon>
    </lineage>
</organism>
<accession>A0A8I0ABL1</accession>
<gene>
    <name evidence="1" type="ORF">H8R92_01110</name>
</gene>
<protein>
    <submittedName>
        <fullName evidence="1">Uncharacterized protein</fullName>
    </submittedName>
</protein>